<feature type="compositionally biased region" description="Basic residues" evidence="3">
    <location>
        <begin position="88"/>
        <end position="99"/>
    </location>
</feature>
<dbReference type="InterPro" id="IPR045180">
    <property type="entry name" value="La_dom_prot"/>
</dbReference>
<dbReference type="Pfam" id="PF05383">
    <property type="entry name" value="La"/>
    <property type="match status" value="1"/>
</dbReference>
<feature type="region of interest" description="Disordered" evidence="3">
    <location>
        <begin position="1"/>
        <end position="101"/>
    </location>
</feature>
<feature type="domain" description="HTH La-type RNA-binding" evidence="4">
    <location>
        <begin position="207"/>
        <end position="298"/>
    </location>
</feature>
<feature type="compositionally biased region" description="Basic and acidic residues" evidence="3">
    <location>
        <begin position="397"/>
        <end position="419"/>
    </location>
</feature>
<keyword evidence="6" id="KW-1185">Reference proteome</keyword>
<feature type="compositionally biased region" description="Basic and acidic residues" evidence="3">
    <location>
        <begin position="915"/>
        <end position="927"/>
    </location>
</feature>
<dbReference type="InterPro" id="IPR006630">
    <property type="entry name" value="La_HTH"/>
</dbReference>
<feature type="compositionally biased region" description="Pro residues" evidence="3">
    <location>
        <begin position="618"/>
        <end position="627"/>
    </location>
</feature>
<feature type="region of interest" description="Disordered" evidence="3">
    <location>
        <begin position="673"/>
        <end position="692"/>
    </location>
</feature>
<gene>
    <name evidence="5" type="ORF">NTJ_03814</name>
</gene>
<evidence type="ECO:0000313" key="5">
    <source>
        <dbReference type="EMBL" id="BES91007.1"/>
    </source>
</evidence>
<evidence type="ECO:0000256" key="1">
    <source>
        <dbReference type="ARBA" id="ARBA00022884"/>
    </source>
</evidence>
<keyword evidence="1 2" id="KW-0694">RNA-binding</keyword>
<feature type="region of interest" description="Disordered" evidence="3">
    <location>
        <begin position="915"/>
        <end position="947"/>
    </location>
</feature>
<feature type="compositionally biased region" description="Basic residues" evidence="3">
    <location>
        <begin position="147"/>
        <end position="162"/>
    </location>
</feature>
<proteinExistence type="predicted"/>
<sequence>MKASDFSDMEDWPTLGKVVNQRKSSTSLEGVREQENDPKSEPIITKKEDTKENDAQPLEPLNQNQANTDVEYNSKDPEWTKEQEADRKKHPQAKPKGVSRQKWVPLEFEISKGRMKSDRSLKSTRPSADGDSLFRGREQAVPYRGRGVGRVRGRGGRLRGGMRPRYNDHNYPDYPTDYTQLNKSVGVEYMVPNYFGTYYFDANSYNNLDDPTVKEYLRKQIEYYFSDNNLVKDLFMRRKMDDDGFIPVTLIASFHRVRNLTVDLNKILAAIKSSDQLELIDNFKVRTKKDPLKWPIPDTVGTPVFISPQHPLAMHPLGPPVIQIQHIPPAPLTRSFNTFPLPVVPPPRLTCSGGGENLNPNVPEFVPFQQYNGVKDSTDPSDKKSDPIPADDSQNSDEIKTAKPDGGESRGQEPDDVIIKSETSTADATQVTKVSNAKETNRQDNEEIEESWHEVKRKKSISGGKSDAGYFKKNEPSLKTETSAAFPVQEELDFQFDEELDVPVGRINTFTDWSDDEADDYEISDNELNKLLIVTQTSQSSRSLKHDGHDRTGDWMTRVKMSQDLEQAIDIGLQYYEDSLQKDEKNLISPASHRTLTMMTQEDYEKMFPKTPRKHQNAPPPPPPPPSLNQVEFDAAKLKTEQLANEKTQESDAADKRNIRPVGARFYAVTKETDRPEKGLKRKTRHSKNPPVEHHVGWVLDVREHRPRTTSTGSSAGTSPNEGFLSGSAPGSMPTFHHPSHALLRENNFTPQVYHKYHSRCLKERKQLGSGQSQEMNTLFRFWSFFLRQHFNQNMYKEFQRLALEDARQGYRYGLECLFRYYSYGLEKVFRPQLYQDFQLETMADYENGQLYGLEKFWAFLKYYKHSSKLAVDPKLKGYLSKFKTIEDFRVLELADENAACGPLSSDKRRLRCVSESDSAARKDDPTTSKPYYNPRNRAGSIGSGRFARHRSESLNIDVLKNKQRYSERQLPETAMSIPERKISSSTKPAKPERRGSNKPNEQA</sequence>
<name>A0ABN7AI99_9HEMI</name>
<evidence type="ECO:0000256" key="3">
    <source>
        <dbReference type="SAM" id="MobiDB-lite"/>
    </source>
</evidence>
<protein>
    <submittedName>
        <fullName evidence="5">DM15</fullName>
    </submittedName>
</protein>
<dbReference type="InterPro" id="IPR036388">
    <property type="entry name" value="WH-like_DNA-bd_sf"/>
</dbReference>
<evidence type="ECO:0000259" key="4">
    <source>
        <dbReference type="PROSITE" id="PS50961"/>
    </source>
</evidence>
<dbReference type="InterPro" id="IPR036390">
    <property type="entry name" value="WH_DNA-bd_sf"/>
</dbReference>
<feature type="compositionally biased region" description="Basic and acidic residues" evidence="3">
    <location>
        <begin position="72"/>
        <end position="87"/>
    </location>
</feature>
<dbReference type="Proteomes" id="UP001307889">
    <property type="component" value="Chromosome 2"/>
</dbReference>
<feature type="compositionally biased region" description="Polar residues" evidence="3">
    <location>
        <begin position="421"/>
        <end position="438"/>
    </location>
</feature>
<dbReference type="PROSITE" id="PS50961">
    <property type="entry name" value="HTH_LA"/>
    <property type="match status" value="1"/>
</dbReference>
<feature type="compositionally biased region" description="Polar residues" evidence="3">
    <location>
        <begin position="61"/>
        <end position="71"/>
    </location>
</feature>
<feature type="region of interest" description="Disordered" evidence="3">
    <location>
        <begin position="963"/>
        <end position="1004"/>
    </location>
</feature>
<dbReference type="PANTHER" id="PTHR22792:SF132">
    <property type="entry name" value="LA-RELATED PROTEIN 1"/>
    <property type="match status" value="1"/>
</dbReference>
<dbReference type="Gene3D" id="1.10.10.10">
    <property type="entry name" value="Winged helix-like DNA-binding domain superfamily/Winged helix DNA-binding domain"/>
    <property type="match status" value="1"/>
</dbReference>
<feature type="compositionally biased region" description="Basic and acidic residues" evidence="3">
    <location>
        <begin position="30"/>
        <end position="54"/>
    </location>
</feature>
<dbReference type="EMBL" id="AP028910">
    <property type="protein sequence ID" value="BES91007.1"/>
    <property type="molecule type" value="Genomic_DNA"/>
</dbReference>
<feature type="compositionally biased region" description="Basic and acidic residues" evidence="3">
    <location>
        <begin position="376"/>
        <end position="386"/>
    </location>
</feature>
<feature type="region of interest" description="Disordered" evidence="3">
    <location>
        <begin position="147"/>
        <end position="173"/>
    </location>
</feature>
<feature type="region of interest" description="Disordered" evidence="3">
    <location>
        <begin position="371"/>
        <end position="474"/>
    </location>
</feature>
<organism evidence="5 6">
    <name type="scientific">Nesidiocoris tenuis</name>
    <dbReference type="NCBI Taxonomy" id="355587"/>
    <lineage>
        <taxon>Eukaryota</taxon>
        <taxon>Metazoa</taxon>
        <taxon>Ecdysozoa</taxon>
        <taxon>Arthropoda</taxon>
        <taxon>Hexapoda</taxon>
        <taxon>Insecta</taxon>
        <taxon>Pterygota</taxon>
        <taxon>Neoptera</taxon>
        <taxon>Paraneoptera</taxon>
        <taxon>Hemiptera</taxon>
        <taxon>Heteroptera</taxon>
        <taxon>Panheteroptera</taxon>
        <taxon>Cimicomorpha</taxon>
        <taxon>Miridae</taxon>
        <taxon>Dicyphina</taxon>
        <taxon>Nesidiocoris</taxon>
    </lineage>
</organism>
<dbReference type="SMART" id="SM00715">
    <property type="entry name" value="LA"/>
    <property type="match status" value="1"/>
</dbReference>
<dbReference type="PANTHER" id="PTHR22792">
    <property type="entry name" value="LUPUS LA PROTEIN-RELATED"/>
    <property type="match status" value="1"/>
</dbReference>
<dbReference type="SUPFAM" id="SSF46785">
    <property type="entry name" value="Winged helix' DNA-binding domain"/>
    <property type="match status" value="1"/>
</dbReference>
<dbReference type="InterPro" id="IPR006607">
    <property type="entry name" value="DM15"/>
</dbReference>
<dbReference type="Pfam" id="PF21071">
    <property type="entry name" value="LARP1_HEAT"/>
    <property type="match status" value="1"/>
</dbReference>
<dbReference type="SMART" id="SM00684">
    <property type="entry name" value="DM15"/>
    <property type="match status" value="3"/>
</dbReference>
<feature type="compositionally biased region" description="Basic and acidic residues" evidence="3">
    <location>
        <begin position="439"/>
        <end position="454"/>
    </location>
</feature>
<reference evidence="5 6" key="1">
    <citation type="submission" date="2023-09" db="EMBL/GenBank/DDBJ databases">
        <title>Nesidiocoris tenuis whole genome shotgun sequence.</title>
        <authorList>
            <person name="Shibata T."/>
            <person name="Shimoda M."/>
            <person name="Kobayashi T."/>
            <person name="Uehara T."/>
        </authorList>
    </citation>
    <scope>NUCLEOTIDE SEQUENCE [LARGE SCALE GENOMIC DNA]</scope>
    <source>
        <strain evidence="5 6">Japan</strain>
    </source>
</reference>
<evidence type="ECO:0000313" key="6">
    <source>
        <dbReference type="Proteomes" id="UP001307889"/>
    </source>
</evidence>
<feature type="region of interest" description="Disordered" evidence="3">
    <location>
        <begin position="114"/>
        <end position="133"/>
    </location>
</feature>
<evidence type="ECO:0000256" key="2">
    <source>
        <dbReference type="PROSITE-ProRule" id="PRU00332"/>
    </source>
</evidence>
<feature type="region of interest" description="Disordered" evidence="3">
    <location>
        <begin position="610"/>
        <end position="630"/>
    </location>
</feature>
<accession>A0ABN7AI99</accession>